<evidence type="ECO:0000256" key="1">
    <source>
        <dbReference type="SAM" id="MobiDB-lite"/>
    </source>
</evidence>
<keyword evidence="3" id="KW-1185">Reference proteome</keyword>
<sequence length="136" mass="14928">MATTHEILRRVEEADTVRSAKRSAAAQQIGDLAQRRNAIAEQLADIERQLGDILETARGVIEIDELARFTDVPVADLTRWSTSRKTPRTRRKRTNADVIDGSNREPPAGPVPMRHTSPVPRPGGATAPGRDTPETT</sequence>
<evidence type="ECO:0000313" key="3">
    <source>
        <dbReference type="Proteomes" id="UP000294927"/>
    </source>
</evidence>
<dbReference type="AlphaFoldDB" id="A0A4R7V5X7"/>
<organism evidence="2 3">
    <name type="scientific">Actinophytocola oryzae</name>
    <dbReference type="NCBI Taxonomy" id="502181"/>
    <lineage>
        <taxon>Bacteria</taxon>
        <taxon>Bacillati</taxon>
        <taxon>Actinomycetota</taxon>
        <taxon>Actinomycetes</taxon>
        <taxon>Pseudonocardiales</taxon>
        <taxon>Pseudonocardiaceae</taxon>
    </lineage>
</organism>
<proteinExistence type="predicted"/>
<name>A0A4R7V5X7_9PSEU</name>
<evidence type="ECO:0000313" key="2">
    <source>
        <dbReference type="EMBL" id="TDV44162.1"/>
    </source>
</evidence>
<reference evidence="2 3" key="1">
    <citation type="submission" date="2019-03" db="EMBL/GenBank/DDBJ databases">
        <title>Genomic Encyclopedia of Archaeal and Bacterial Type Strains, Phase II (KMG-II): from individual species to whole genera.</title>
        <authorList>
            <person name="Goeker M."/>
        </authorList>
    </citation>
    <scope>NUCLEOTIDE SEQUENCE [LARGE SCALE GENOMIC DNA]</scope>
    <source>
        <strain evidence="2 3">DSM 45499</strain>
    </source>
</reference>
<dbReference type="Proteomes" id="UP000294927">
    <property type="component" value="Unassembled WGS sequence"/>
</dbReference>
<protein>
    <submittedName>
        <fullName evidence="2">Uncharacterized protein</fullName>
    </submittedName>
</protein>
<accession>A0A4R7V5X7</accession>
<dbReference type="EMBL" id="SOCP01000014">
    <property type="protein sequence ID" value="TDV44162.1"/>
    <property type="molecule type" value="Genomic_DNA"/>
</dbReference>
<gene>
    <name evidence="2" type="ORF">CLV71_11471</name>
</gene>
<feature type="region of interest" description="Disordered" evidence="1">
    <location>
        <begin position="82"/>
        <end position="136"/>
    </location>
</feature>
<dbReference type="RefSeq" id="WP_243866839.1">
    <property type="nucleotide sequence ID" value="NZ_SOCP01000014.1"/>
</dbReference>
<comment type="caution">
    <text evidence="2">The sequence shown here is derived from an EMBL/GenBank/DDBJ whole genome shotgun (WGS) entry which is preliminary data.</text>
</comment>